<proteinExistence type="predicted"/>
<dbReference type="AlphaFoldDB" id="A0A0C1II66"/>
<dbReference type="OrthoDB" id="665691at2"/>
<evidence type="ECO:0000313" key="3">
    <source>
        <dbReference type="Proteomes" id="UP000031408"/>
    </source>
</evidence>
<comment type="caution">
    <text evidence="2">The sequence shown here is derived from an EMBL/GenBank/DDBJ whole genome shotgun (WGS) entry which is preliminary data.</text>
</comment>
<dbReference type="RefSeq" id="WP_039141196.1">
    <property type="nucleotide sequence ID" value="NZ_JSVC01000016.1"/>
</dbReference>
<accession>A0A0C1II66</accession>
<sequence length="189" mass="21567">MKKTLIPLLAILCSLTTSAQRFKRTDSTDLLFSRAIQTIYFDFENDFRSIQGDLVADEAEYEKYASVVSLPGAQECVITRFHSIIDTTASWQAIMLITDEFSDGKRAYKSVCNRLKNARVVLVDGSEIFFKHDIEEAVEDKRFVTSYFYLPVGNPAFRNVKIEVELITLLGEYKVQVNVHSKPADTLEY</sequence>
<name>A0A0C1II66_9BACT</name>
<feature type="chain" id="PRO_5002151669" evidence="1">
    <location>
        <begin position="20"/>
        <end position="189"/>
    </location>
</feature>
<protein>
    <submittedName>
        <fullName evidence="2">Uncharacterized protein</fullName>
    </submittedName>
</protein>
<dbReference type="Proteomes" id="UP000031408">
    <property type="component" value="Unassembled WGS sequence"/>
</dbReference>
<evidence type="ECO:0000313" key="2">
    <source>
        <dbReference type="EMBL" id="KIC93895.1"/>
    </source>
</evidence>
<evidence type="ECO:0000256" key="1">
    <source>
        <dbReference type="SAM" id="SignalP"/>
    </source>
</evidence>
<keyword evidence="1" id="KW-0732">Signal</keyword>
<feature type="signal peptide" evidence="1">
    <location>
        <begin position="1"/>
        <end position="19"/>
    </location>
</feature>
<gene>
    <name evidence="2" type="ORF">OI18_15015</name>
</gene>
<reference evidence="2 3" key="1">
    <citation type="submission" date="2014-11" db="EMBL/GenBank/DDBJ databases">
        <title>Genome sequence of Flavihumibacter solisilvae 3-3.</title>
        <authorList>
            <person name="Zhou G."/>
            <person name="Li M."/>
            <person name="Wang G."/>
        </authorList>
    </citation>
    <scope>NUCLEOTIDE SEQUENCE [LARGE SCALE GENOMIC DNA]</scope>
    <source>
        <strain evidence="2 3">3-3</strain>
    </source>
</reference>
<organism evidence="2 3">
    <name type="scientific">Flavihumibacter solisilvae</name>
    <dbReference type="NCBI Taxonomy" id="1349421"/>
    <lineage>
        <taxon>Bacteria</taxon>
        <taxon>Pseudomonadati</taxon>
        <taxon>Bacteroidota</taxon>
        <taxon>Chitinophagia</taxon>
        <taxon>Chitinophagales</taxon>
        <taxon>Chitinophagaceae</taxon>
        <taxon>Flavihumibacter</taxon>
    </lineage>
</organism>
<keyword evidence="3" id="KW-1185">Reference proteome</keyword>
<dbReference type="EMBL" id="JSVC01000016">
    <property type="protein sequence ID" value="KIC93895.1"/>
    <property type="molecule type" value="Genomic_DNA"/>
</dbReference>